<evidence type="ECO:0000313" key="3">
    <source>
        <dbReference type="Proteomes" id="UP001608902"/>
    </source>
</evidence>
<proteinExistence type="predicted"/>
<dbReference type="Pfam" id="PF04031">
    <property type="entry name" value="Las1"/>
    <property type="match status" value="1"/>
</dbReference>
<feature type="region of interest" description="Disordered" evidence="1">
    <location>
        <begin position="388"/>
        <end position="407"/>
    </location>
</feature>
<dbReference type="EMBL" id="JBGFUD010004981">
    <property type="protein sequence ID" value="MFH4980046.1"/>
    <property type="molecule type" value="Genomic_DNA"/>
</dbReference>
<dbReference type="AlphaFoldDB" id="A0ABD6EJW4"/>
<protein>
    <recommendedName>
        <fullName evidence="4">LAS1-like protein</fullName>
    </recommendedName>
</protein>
<dbReference type="PANTHER" id="PTHR15002">
    <property type="entry name" value="RIBOSOMAL BIOGENESIS PROTEIN LAS1L"/>
    <property type="match status" value="1"/>
</dbReference>
<keyword evidence="3" id="KW-1185">Reference proteome</keyword>
<gene>
    <name evidence="2" type="ORF">AB6A40_006755</name>
</gene>
<comment type="caution">
    <text evidence="2">The sequence shown here is derived from an EMBL/GenBank/DDBJ whole genome shotgun (WGS) entry which is preliminary data.</text>
</comment>
<organism evidence="2 3">
    <name type="scientific">Gnathostoma spinigerum</name>
    <dbReference type="NCBI Taxonomy" id="75299"/>
    <lineage>
        <taxon>Eukaryota</taxon>
        <taxon>Metazoa</taxon>
        <taxon>Ecdysozoa</taxon>
        <taxon>Nematoda</taxon>
        <taxon>Chromadorea</taxon>
        <taxon>Rhabditida</taxon>
        <taxon>Spirurina</taxon>
        <taxon>Gnathostomatomorpha</taxon>
        <taxon>Gnathostomatoidea</taxon>
        <taxon>Gnathostomatidae</taxon>
        <taxon>Gnathostoma</taxon>
    </lineage>
</organism>
<dbReference type="Proteomes" id="UP001608902">
    <property type="component" value="Unassembled WGS sequence"/>
</dbReference>
<sequence length="407" mass="47272">MFPKSDNCNLHVLYNIVGIAVTMKLFVNYVNEMCQAERARFSSIVVAVQSLGIPRWIVDIRHEATHSYMPDLKSLRMAADFCRSWLWDKFWSRPVQEVMRTEPTSNQSVNNVQLSQSVDILVRYVKFRMSNRTYTFDPKKKISYKILKRIKNYLIEHASEFVAALLRDGFLILTSEHLTSIDYDIDDNEKGRSLWRIPEGLQLFWQPVLSLLYDAKAFPVFLNGLLKRLQDEEKTYESERQLLSWTHLLLNSMLISDIITELEWTNIIQNMVSIHDMLEKDDLVELLNKLELQSPGKWSQLRNLIELSSKAYQQVDVPSNVNWKVKTVDDLRRMTGNGNGQGEVSNNELDEDWILANPNDWKGTPLGMTSSQTAESLTLIPQILQSEENQIILSDDDTPPPYKRRKK</sequence>
<evidence type="ECO:0000313" key="2">
    <source>
        <dbReference type="EMBL" id="MFH4980046.1"/>
    </source>
</evidence>
<evidence type="ECO:0008006" key="4">
    <source>
        <dbReference type="Google" id="ProtNLM"/>
    </source>
</evidence>
<name>A0ABD6EJW4_9BILA</name>
<reference evidence="2 3" key="1">
    <citation type="submission" date="2024-08" db="EMBL/GenBank/DDBJ databases">
        <title>Gnathostoma spinigerum genome.</title>
        <authorList>
            <person name="Gonzalez-Bertolin B."/>
            <person name="Monzon S."/>
            <person name="Zaballos A."/>
            <person name="Jimenez P."/>
            <person name="Dekumyoy P."/>
            <person name="Varona S."/>
            <person name="Cuesta I."/>
            <person name="Sumanam S."/>
            <person name="Adisakwattana P."/>
            <person name="Gasser R.B."/>
            <person name="Hernandez-Gonzalez A."/>
            <person name="Young N.D."/>
            <person name="Perteguer M.J."/>
        </authorList>
    </citation>
    <scope>NUCLEOTIDE SEQUENCE [LARGE SCALE GENOMIC DNA]</scope>
    <source>
        <strain evidence="2">AL3</strain>
        <tissue evidence="2">Liver</tissue>
    </source>
</reference>
<evidence type="ECO:0000256" key="1">
    <source>
        <dbReference type="SAM" id="MobiDB-lite"/>
    </source>
</evidence>
<dbReference type="InterPro" id="IPR007174">
    <property type="entry name" value="Las1"/>
</dbReference>
<dbReference type="PANTHER" id="PTHR15002:SF0">
    <property type="entry name" value="RIBOSOMAL BIOGENESIS PROTEIN LAS1L"/>
    <property type="match status" value="1"/>
</dbReference>
<accession>A0ABD6EJW4</accession>